<evidence type="ECO:0000256" key="6">
    <source>
        <dbReference type="ARBA" id="ARBA00023027"/>
    </source>
</evidence>
<dbReference type="InterPro" id="IPR004150">
    <property type="entry name" value="NAD_DNA_ligase_OB"/>
</dbReference>
<feature type="domain" description="BRCT" evidence="8">
    <location>
        <begin position="564"/>
        <end position="640"/>
    </location>
</feature>
<dbReference type="Gene3D" id="2.40.50.140">
    <property type="entry name" value="Nucleic acid-binding proteins"/>
    <property type="match status" value="1"/>
</dbReference>
<dbReference type="SUPFAM" id="SSF56091">
    <property type="entry name" value="DNA ligase/mRNA capping enzyme, catalytic domain"/>
    <property type="match status" value="1"/>
</dbReference>
<protein>
    <recommendedName>
        <fullName evidence="1">DNA ligase (NAD(+))</fullName>
        <ecNumber evidence="1">6.5.1.2</ecNumber>
    </recommendedName>
</protein>
<dbReference type="Pfam" id="PF01653">
    <property type="entry name" value="DNA_ligase_aden"/>
    <property type="match status" value="1"/>
</dbReference>
<sequence>MDIIKKINAAKTIWQVLPNFSADDLERAIVVSADSYYNTGISLISDKQYDILVERLKQLDPKSAILQKTGVPVKGKKVKLPVWMGSMDKIKAEEKLVDKWKKSYKGPYVASDKLDGISCLLTVVNEEINLFTRGDGSYGQQISHLADLINMPISKLLLSTSKQSKIYIRGELIMAKSKFEKYSKIMSNARNMVAGIVNSKKESVNEKHAHDVDFIAYELIEPNGKPSKQMDLLEKLGMNIVYYDIYKTIDLVILDGILQKRKKKSIYEIDGIIVTDDSSHPKIMSGNPPYSFAYKGLTETANTKVISVEWRPSKDGILVPRIHFEKVRLSQADLEYTTGFNAKYIHDNKIGPGAVITVIRSGDVIPYIMDVVKPAQKPSFPDNFDYNWDDNHVNIILKHASSNEDVVIRRLTKFLRNIGVDNMSEGIVTRLVKAGYDSIPKIVSLTVDDFLKLDGFKDTLANKLYNNIKTSLNNLDILTLMVASNIFGRGFGERKIKKILDNYPTIADNYSKKTHNSWKNNILSLEGFDEITTTNFLNALPEFQEFYKNISKIIHVKPYTKKIKKKGIFQGQVVVFTGFRNDSWKKFIEEEGGRVGSSVSSNTTLLLYNDGEEDSSKYKHAKELEIKTMPKSEFSKKFNI</sequence>
<evidence type="ECO:0000256" key="7">
    <source>
        <dbReference type="ARBA" id="ARBA00034005"/>
    </source>
</evidence>
<dbReference type="GO" id="GO:0006260">
    <property type="term" value="P:DNA replication"/>
    <property type="evidence" value="ECO:0007669"/>
    <property type="project" value="UniProtKB-KW"/>
</dbReference>
<evidence type="ECO:0000313" key="9">
    <source>
        <dbReference type="EMBL" id="AYV85071.1"/>
    </source>
</evidence>
<keyword evidence="3" id="KW-0235">DNA replication</keyword>
<keyword evidence="5" id="KW-0862">Zinc</keyword>
<keyword evidence="4" id="KW-0479">Metal-binding</keyword>
<dbReference type="SUPFAM" id="SSF47794">
    <property type="entry name" value="Rad51 N-terminal domain-like"/>
    <property type="match status" value="1"/>
</dbReference>
<dbReference type="EC" id="6.5.1.2" evidence="1"/>
<evidence type="ECO:0000256" key="5">
    <source>
        <dbReference type="ARBA" id="ARBA00022833"/>
    </source>
</evidence>
<dbReference type="GO" id="GO:0003911">
    <property type="term" value="F:DNA ligase (NAD+) activity"/>
    <property type="evidence" value="ECO:0007669"/>
    <property type="project" value="UniProtKB-EC"/>
</dbReference>
<dbReference type="SUPFAM" id="SSF52113">
    <property type="entry name" value="BRCT domain"/>
    <property type="match status" value="1"/>
</dbReference>
<dbReference type="SMART" id="SM00532">
    <property type="entry name" value="LIGANc"/>
    <property type="match status" value="1"/>
</dbReference>
<evidence type="ECO:0000256" key="3">
    <source>
        <dbReference type="ARBA" id="ARBA00022705"/>
    </source>
</evidence>
<dbReference type="InterPro" id="IPR001357">
    <property type="entry name" value="BRCT_dom"/>
</dbReference>
<dbReference type="SUPFAM" id="SSF50249">
    <property type="entry name" value="Nucleic acid-binding proteins"/>
    <property type="match status" value="1"/>
</dbReference>
<keyword evidence="2 9" id="KW-0436">Ligase</keyword>
<dbReference type="PROSITE" id="PS50172">
    <property type="entry name" value="BRCT"/>
    <property type="match status" value="1"/>
</dbReference>
<dbReference type="Gene3D" id="3.30.470.30">
    <property type="entry name" value="DNA ligase/mRNA capping enzyme"/>
    <property type="match status" value="1"/>
</dbReference>
<name>A0A3G5AFM4_9VIRU</name>
<evidence type="ECO:0000259" key="8">
    <source>
        <dbReference type="PROSITE" id="PS50172"/>
    </source>
</evidence>
<accession>A0A3G5AFM4</accession>
<dbReference type="InterPro" id="IPR036420">
    <property type="entry name" value="BRCT_dom_sf"/>
</dbReference>
<dbReference type="Pfam" id="PF00533">
    <property type="entry name" value="BRCT"/>
    <property type="match status" value="1"/>
</dbReference>
<dbReference type="EMBL" id="MK072439">
    <property type="protein sequence ID" value="AYV85071.1"/>
    <property type="molecule type" value="Genomic_DNA"/>
</dbReference>
<proteinExistence type="predicted"/>
<dbReference type="Gene3D" id="3.40.50.10190">
    <property type="entry name" value="BRCT domain"/>
    <property type="match status" value="1"/>
</dbReference>
<dbReference type="InterPro" id="IPR013840">
    <property type="entry name" value="DNAligase_N"/>
</dbReference>
<keyword evidence="6" id="KW-0520">NAD</keyword>
<evidence type="ECO:0000256" key="2">
    <source>
        <dbReference type="ARBA" id="ARBA00022598"/>
    </source>
</evidence>
<gene>
    <name evidence="9" type="ORF">Satyrvirus3_2</name>
</gene>
<evidence type="ECO:0000256" key="4">
    <source>
        <dbReference type="ARBA" id="ARBA00022723"/>
    </source>
</evidence>
<dbReference type="PIRSF" id="PIRSF001604">
    <property type="entry name" value="LigA"/>
    <property type="match status" value="1"/>
</dbReference>
<dbReference type="InterPro" id="IPR010995">
    <property type="entry name" value="DNA_repair_Rad51/TF_NusA_a-hlx"/>
</dbReference>
<reference evidence="9" key="1">
    <citation type="submission" date="2018-10" db="EMBL/GenBank/DDBJ databases">
        <title>Hidden diversity of soil giant viruses.</title>
        <authorList>
            <person name="Schulz F."/>
            <person name="Alteio L."/>
            <person name="Goudeau D."/>
            <person name="Ryan E.M."/>
            <person name="Malmstrom R.R."/>
            <person name="Blanchard J."/>
            <person name="Woyke T."/>
        </authorList>
    </citation>
    <scope>NUCLEOTIDE SEQUENCE</scope>
    <source>
        <strain evidence="9">SAV1</strain>
    </source>
</reference>
<dbReference type="GO" id="GO:0000166">
    <property type="term" value="F:nucleotide binding"/>
    <property type="evidence" value="ECO:0007669"/>
    <property type="project" value="InterPro"/>
</dbReference>
<dbReference type="InterPro" id="IPR013839">
    <property type="entry name" value="DNAligase_adenylation"/>
</dbReference>
<comment type="catalytic activity">
    <reaction evidence="7">
        <text>NAD(+) + (deoxyribonucleotide)n-3'-hydroxyl + 5'-phospho-(deoxyribonucleotide)m = (deoxyribonucleotide)n+m + AMP + beta-nicotinamide D-nucleotide.</text>
        <dbReference type="EC" id="6.5.1.2"/>
    </reaction>
</comment>
<dbReference type="InterPro" id="IPR001679">
    <property type="entry name" value="DNA_ligase"/>
</dbReference>
<organism evidence="9">
    <name type="scientific">Satyrvirus sp</name>
    <dbReference type="NCBI Taxonomy" id="2487771"/>
    <lineage>
        <taxon>Viruses</taxon>
        <taxon>Varidnaviria</taxon>
        <taxon>Bamfordvirae</taxon>
        <taxon>Nucleocytoviricota</taxon>
        <taxon>Megaviricetes</taxon>
        <taxon>Imitervirales</taxon>
        <taxon>Mimiviridae</taxon>
        <taxon>Megamimivirinae</taxon>
    </lineage>
</organism>
<dbReference type="GO" id="GO:0006281">
    <property type="term" value="P:DNA repair"/>
    <property type="evidence" value="ECO:0007669"/>
    <property type="project" value="InterPro"/>
</dbReference>
<dbReference type="Pfam" id="PF03120">
    <property type="entry name" value="OB_DNA_ligase"/>
    <property type="match status" value="1"/>
</dbReference>
<dbReference type="Gene3D" id="1.10.150.20">
    <property type="entry name" value="5' to 3' exonuclease, C-terminal subdomain"/>
    <property type="match status" value="1"/>
</dbReference>
<evidence type="ECO:0000256" key="1">
    <source>
        <dbReference type="ARBA" id="ARBA00012722"/>
    </source>
</evidence>
<dbReference type="InterPro" id="IPR012340">
    <property type="entry name" value="NA-bd_OB-fold"/>
</dbReference>